<feature type="region of interest" description="Disordered" evidence="1">
    <location>
        <begin position="102"/>
        <end position="125"/>
    </location>
</feature>
<evidence type="ECO:0000313" key="3">
    <source>
        <dbReference type="Proteomes" id="UP001305414"/>
    </source>
</evidence>
<dbReference type="AlphaFoldDB" id="A0AAN7YZS3"/>
<gene>
    <name evidence="2" type="ORF">RRF57_007399</name>
</gene>
<accession>A0AAN7YZS3</accession>
<organism evidence="2 3">
    <name type="scientific">Xylaria bambusicola</name>
    <dbReference type="NCBI Taxonomy" id="326684"/>
    <lineage>
        <taxon>Eukaryota</taxon>
        <taxon>Fungi</taxon>
        <taxon>Dikarya</taxon>
        <taxon>Ascomycota</taxon>
        <taxon>Pezizomycotina</taxon>
        <taxon>Sordariomycetes</taxon>
        <taxon>Xylariomycetidae</taxon>
        <taxon>Xylariales</taxon>
        <taxon>Xylariaceae</taxon>
        <taxon>Xylaria</taxon>
    </lineage>
</organism>
<protein>
    <submittedName>
        <fullName evidence="2">Uncharacterized protein</fullName>
    </submittedName>
</protein>
<dbReference type="EMBL" id="JAWHQM010000020">
    <property type="protein sequence ID" value="KAK5631685.1"/>
    <property type="molecule type" value="Genomic_DNA"/>
</dbReference>
<feature type="compositionally biased region" description="Polar residues" evidence="1">
    <location>
        <begin position="102"/>
        <end position="117"/>
    </location>
</feature>
<feature type="region of interest" description="Disordered" evidence="1">
    <location>
        <begin position="19"/>
        <end position="42"/>
    </location>
</feature>
<keyword evidence="3" id="KW-1185">Reference proteome</keyword>
<sequence>MASLSTRRRRALLPQIDVRVPRDIDNNGDDDDEGRQPTPTLTIIQSPTSISSLHVQRTTVSVTASRETTAQPPITTVTAPAQTTRVTMFVTVSANPVTVTVTARPSPVPETSGTTKSGGVDGDKPLDMDTTMASTAPTVMITGSAQTGSAKISGLGAAFIGGAGVAGPASLSILLLVAKKDVADLYLQLDCQF</sequence>
<reference evidence="2 3" key="1">
    <citation type="submission" date="2023-10" db="EMBL/GenBank/DDBJ databases">
        <title>Draft genome sequence of Xylaria bambusicola isolate GMP-LS, the root and basal stem rot pathogen of sugarcane in Indonesia.</title>
        <authorList>
            <person name="Selvaraj P."/>
            <person name="Muralishankar V."/>
            <person name="Muruganantham S."/>
            <person name="Sp S."/>
            <person name="Haryani S."/>
            <person name="Lau K.J.X."/>
            <person name="Naqvi N.I."/>
        </authorList>
    </citation>
    <scope>NUCLEOTIDE SEQUENCE [LARGE SCALE GENOMIC DNA]</scope>
    <source>
        <strain evidence="2">GMP-LS</strain>
    </source>
</reference>
<name>A0AAN7YZS3_9PEZI</name>
<comment type="caution">
    <text evidence="2">The sequence shown here is derived from an EMBL/GenBank/DDBJ whole genome shotgun (WGS) entry which is preliminary data.</text>
</comment>
<evidence type="ECO:0000256" key="1">
    <source>
        <dbReference type="SAM" id="MobiDB-lite"/>
    </source>
</evidence>
<dbReference type="Proteomes" id="UP001305414">
    <property type="component" value="Unassembled WGS sequence"/>
</dbReference>
<evidence type="ECO:0000313" key="2">
    <source>
        <dbReference type="EMBL" id="KAK5631685.1"/>
    </source>
</evidence>
<proteinExistence type="predicted"/>